<reference evidence="6" key="1">
    <citation type="journal article" date="2023" name="IScience">
        <title>Live-bearing cockroach genome reveals convergent evolutionary mechanisms linked to viviparity in insects and beyond.</title>
        <authorList>
            <person name="Fouks B."/>
            <person name="Harrison M.C."/>
            <person name="Mikhailova A.A."/>
            <person name="Marchal E."/>
            <person name="English S."/>
            <person name="Carruthers M."/>
            <person name="Jennings E.C."/>
            <person name="Chiamaka E.L."/>
            <person name="Frigard R.A."/>
            <person name="Pippel M."/>
            <person name="Attardo G.M."/>
            <person name="Benoit J.B."/>
            <person name="Bornberg-Bauer E."/>
            <person name="Tobe S.S."/>
        </authorList>
    </citation>
    <scope>NUCLEOTIDE SEQUENCE</scope>
    <source>
        <strain evidence="6">Stay&amp;Tobe</strain>
    </source>
</reference>
<evidence type="ECO:0000256" key="4">
    <source>
        <dbReference type="ARBA" id="ARBA00023136"/>
    </source>
</evidence>
<keyword evidence="7" id="KW-1185">Reference proteome</keyword>
<dbReference type="AlphaFoldDB" id="A0AAD7ZHB3"/>
<keyword evidence="2 5" id="KW-0812">Transmembrane</keyword>
<comment type="caution">
    <text evidence="6">The sequence shown here is derived from an EMBL/GenBank/DDBJ whole genome shotgun (WGS) entry which is preliminary data.</text>
</comment>
<dbReference type="InterPro" id="IPR036259">
    <property type="entry name" value="MFS_trans_sf"/>
</dbReference>
<evidence type="ECO:0000313" key="7">
    <source>
        <dbReference type="Proteomes" id="UP001233999"/>
    </source>
</evidence>
<sequence length="95" mass="10419">FFSIAYMSVAYDFAIEVTYPEPESFTSGIIALTYQFLSWLMTVGIGEMLRSVGAEWSNNTLSFLLLIGILLHIIIKPNLKRQAVGVTDTAIGNGA</sequence>
<dbReference type="PANTHER" id="PTHR10924">
    <property type="entry name" value="MAJOR FACILITATOR SUPERFAMILY PROTEIN-RELATED"/>
    <property type="match status" value="1"/>
</dbReference>
<comment type="subcellular location">
    <subcellularLocation>
        <location evidence="1">Membrane</location>
        <topology evidence="1">Multi-pass membrane protein</topology>
    </subcellularLocation>
</comment>
<dbReference type="GO" id="GO:0020037">
    <property type="term" value="F:heme binding"/>
    <property type="evidence" value="ECO:0007669"/>
    <property type="project" value="TreeGrafter"/>
</dbReference>
<dbReference type="GO" id="GO:0015232">
    <property type="term" value="F:heme transmembrane transporter activity"/>
    <property type="evidence" value="ECO:0007669"/>
    <property type="project" value="TreeGrafter"/>
</dbReference>
<keyword evidence="4 5" id="KW-0472">Membrane</keyword>
<dbReference type="GO" id="GO:0016020">
    <property type="term" value="C:membrane"/>
    <property type="evidence" value="ECO:0007669"/>
    <property type="project" value="UniProtKB-SubCell"/>
</dbReference>
<evidence type="ECO:0000256" key="3">
    <source>
        <dbReference type="ARBA" id="ARBA00022989"/>
    </source>
</evidence>
<feature type="non-terminal residue" evidence="6">
    <location>
        <position position="1"/>
    </location>
</feature>
<evidence type="ECO:0000313" key="6">
    <source>
        <dbReference type="EMBL" id="KAJ9580082.1"/>
    </source>
</evidence>
<dbReference type="GO" id="GO:0097037">
    <property type="term" value="P:heme export"/>
    <property type="evidence" value="ECO:0007669"/>
    <property type="project" value="TreeGrafter"/>
</dbReference>
<evidence type="ECO:0000256" key="5">
    <source>
        <dbReference type="SAM" id="Phobius"/>
    </source>
</evidence>
<evidence type="ECO:0000256" key="2">
    <source>
        <dbReference type="ARBA" id="ARBA00022692"/>
    </source>
</evidence>
<reference evidence="6" key="2">
    <citation type="submission" date="2023-05" db="EMBL/GenBank/DDBJ databases">
        <authorList>
            <person name="Fouks B."/>
        </authorList>
    </citation>
    <scope>NUCLEOTIDE SEQUENCE</scope>
    <source>
        <strain evidence="6">Stay&amp;Tobe</strain>
        <tissue evidence="6">Testes</tissue>
    </source>
</reference>
<name>A0AAD7ZHB3_DIPPU</name>
<organism evidence="6 7">
    <name type="scientific">Diploptera punctata</name>
    <name type="common">Pacific beetle cockroach</name>
    <dbReference type="NCBI Taxonomy" id="6984"/>
    <lineage>
        <taxon>Eukaryota</taxon>
        <taxon>Metazoa</taxon>
        <taxon>Ecdysozoa</taxon>
        <taxon>Arthropoda</taxon>
        <taxon>Hexapoda</taxon>
        <taxon>Insecta</taxon>
        <taxon>Pterygota</taxon>
        <taxon>Neoptera</taxon>
        <taxon>Polyneoptera</taxon>
        <taxon>Dictyoptera</taxon>
        <taxon>Blattodea</taxon>
        <taxon>Blaberoidea</taxon>
        <taxon>Blaberidae</taxon>
        <taxon>Diplopterinae</taxon>
        <taxon>Diploptera</taxon>
    </lineage>
</organism>
<dbReference type="InterPro" id="IPR049680">
    <property type="entry name" value="FLVCR1-2_SLC49-like"/>
</dbReference>
<dbReference type="PANTHER" id="PTHR10924:SF4">
    <property type="entry name" value="GH15861P"/>
    <property type="match status" value="1"/>
</dbReference>
<evidence type="ECO:0008006" key="8">
    <source>
        <dbReference type="Google" id="ProtNLM"/>
    </source>
</evidence>
<dbReference type="Proteomes" id="UP001233999">
    <property type="component" value="Unassembled WGS sequence"/>
</dbReference>
<dbReference type="EMBL" id="JASPKZ010008362">
    <property type="protein sequence ID" value="KAJ9580082.1"/>
    <property type="molecule type" value="Genomic_DNA"/>
</dbReference>
<feature type="transmembrane region" description="Helical" evidence="5">
    <location>
        <begin position="56"/>
        <end position="75"/>
    </location>
</feature>
<dbReference type="SUPFAM" id="SSF103473">
    <property type="entry name" value="MFS general substrate transporter"/>
    <property type="match status" value="1"/>
</dbReference>
<evidence type="ECO:0000256" key="1">
    <source>
        <dbReference type="ARBA" id="ARBA00004141"/>
    </source>
</evidence>
<gene>
    <name evidence="6" type="ORF">L9F63_004274</name>
</gene>
<proteinExistence type="predicted"/>
<accession>A0AAD7ZHB3</accession>
<protein>
    <recommendedName>
        <fullName evidence="8">MFS transporter</fullName>
    </recommendedName>
</protein>
<keyword evidence="3 5" id="KW-1133">Transmembrane helix</keyword>